<organism evidence="1">
    <name type="scientific">Salmonella enterica</name>
    <name type="common">Salmonella choleraesuis</name>
    <dbReference type="NCBI Taxonomy" id="28901"/>
    <lineage>
        <taxon>Bacteria</taxon>
        <taxon>Pseudomonadati</taxon>
        <taxon>Pseudomonadota</taxon>
        <taxon>Gammaproteobacteria</taxon>
        <taxon>Enterobacterales</taxon>
        <taxon>Enterobacteriaceae</taxon>
        <taxon>Salmonella</taxon>
    </lineage>
</organism>
<reference evidence="1" key="2">
    <citation type="submission" date="2020-02" db="EMBL/GenBank/DDBJ databases">
        <authorList>
            <consortium name="NCBI Pathogen Detection Project"/>
        </authorList>
    </citation>
    <scope>NUCLEOTIDE SEQUENCE</scope>
    <source>
        <strain evidence="1">MA.CK_99/00004569</strain>
    </source>
</reference>
<comment type="caution">
    <text evidence="1">The sequence shown here is derived from an EMBL/GenBank/DDBJ whole genome shotgun (WGS) entry which is preliminary data.</text>
</comment>
<gene>
    <name evidence="1" type="ORF">G9F21_003443</name>
</gene>
<proteinExistence type="predicted"/>
<name>A0A743YHU3_SALER</name>
<dbReference type="EMBL" id="DAAUQI010000019">
    <property type="protein sequence ID" value="HAF2361342.1"/>
    <property type="molecule type" value="Genomic_DNA"/>
</dbReference>
<accession>A0A743YHU3</accession>
<evidence type="ECO:0000313" key="1">
    <source>
        <dbReference type="EMBL" id="HAF2361342.1"/>
    </source>
</evidence>
<sequence>MNINKYCRNLAQRGISLIEFTLTMLISIPCVIFVQNEVIKIFDDVIANNMVNSFYEIANYIGEDVQNGNFPFYLQSGVYNQISLKQILSNEYFTIALSDKKVQFYIKPERNAYTGNINGYYVLGILLPPSNLKISRLITYDILGSTAGYIDKNNIVSVNGSFGNISMSSDPALNPVPKTATSVVYYGYFPVKKNNQTVIEPHLNPGSVILNGQDLSLEDGHINLSHCDLTCMNETVLLTWIEQGYRNLEIQLVVGDGSLGSAQLELPAPILPGVYYLSLAIILDAIKRSGLTFLQTQYNPVTLGFYISGTDEQDNPVRVPFIGKINFFYN</sequence>
<reference evidence="1" key="1">
    <citation type="journal article" date="2018" name="Genome Biol.">
        <title>SKESA: strategic k-mer extension for scrupulous assemblies.</title>
        <authorList>
            <person name="Souvorov A."/>
            <person name="Agarwala R."/>
            <person name="Lipman D.J."/>
        </authorList>
    </citation>
    <scope>NUCLEOTIDE SEQUENCE</scope>
    <source>
        <strain evidence="1">MA.CK_99/00004569</strain>
    </source>
</reference>
<protein>
    <submittedName>
        <fullName evidence="1">Uncharacterized protein</fullName>
    </submittedName>
</protein>
<dbReference type="AlphaFoldDB" id="A0A743YHU3"/>